<evidence type="ECO:0000256" key="1">
    <source>
        <dbReference type="SAM" id="Phobius"/>
    </source>
</evidence>
<dbReference type="EMBL" id="BMIF01000010">
    <property type="protein sequence ID" value="GGA75069.1"/>
    <property type="molecule type" value="Genomic_DNA"/>
</dbReference>
<name>A0A916RY37_9HYPH</name>
<feature type="transmembrane region" description="Helical" evidence="1">
    <location>
        <begin position="20"/>
        <end position="49"/>
    </location>
</feature>
<feature type="transmembrane region" description="Helical" evidence="1">
    <location>
        <begin position="414"/>
        <end position="442"/>
    </location>
</feature>
<comment type="caution">
    <text evidence="3">The sequence shown here is derived from an EMBL/GenBank/DDBJ whole genome shotgun (WGS) entry which is preliminary data.</text>
</comment>
<reference evidence="3" key="2">
    <citation type="submission" date="2020-09" db="EMBL/GenBank/DDBJ databases">
        <authorList>
            <person name="Sun Q."/>
            <person name="Zhou Y."/>
        </authorList>
    </citation>
    <scope>NUCLEOTIDE SEQUENCE</scope>
    <source>
        <strain evidence="3">CGMCC 1.15320</strain>
    </source>
</reference>
<dbReference type="RefSeq" id="WP_188722045.1">
    <property type="nucleotide sequence ID" value="NZ_BMIF01000010.1"/>
</dbReference>
<feature type="transmembrane region" description="Helical" evidence="1">
    <location>
        <begin position="170"/>
        <end position="188"/>
    </location>
</feature>
<dbReference type="InterPro" id="IPR002823">
    <property type="entry name" value="DUF112_TM"/>
</dbReference>
<dbReference type="Pfam" id="PF01970">
    <property type="entry name" value="TctA"/>
    <property type="match status" value="1"/>
</dbReference>
<dbReference type="Proteomes" id="UP000636264">
    <property type="component" value="Unassembled WGS sequence"/>
</dbReference>
<feature type="transmembrane region" description="Helical" evidence="1">
    <location>
        <begin position="391"/>
        <end position="407"/>
    </location>
</feature>
<accession>A0A916RY37</accession>
<keyword evidence="1" id="KW-1133">Transmembrane helix</keyword>
<dbReference type="PANTHER" id="PTHR35342">
    <property type="entry name" value="TRICARBOXYLIC TRANSPORT PROTEIN"/>
    <property type="match status" value="1"/>
</dbReference>
<gene>
    <name evidence="3" type="ORF">GCM10011385_31370</name>
</gene>
<feature type="transmembrane region" description="Helical" evidence="1">
    <location>
        <begin position="106"/>
        <end position="132"/>
    </location>
</feature>
<dbReference type="PANTHER" id="PTHR35342:SF5">
    <property type="entry name" value="TRICARBOXYLIC TRANSPORT PROTEIN"/>
    <property type="match status" value="1"/>
</dbReference>
<protein>
    <recommendedName>
        <fullName evidence="2">DUF112 domain-containing protein</fullName>
    </recommendedName>
</protein>
<organism evidence="3 4">
    <name type="scientific">Nitratireductor aestuarii</name>
    <dbReference type="NCBI Taxonomy" id="1735103"/>
    <lineage>
        <taxon>Bacteria</taxon>
        <taxon>Pseudomonadati</taxon>
        <taxon>Pseudomonadota</taxon>
        <taxon>Alphaproteobacteria</taxon>
        <taxon>Hyphomicrobiales</taxon>
        <taxon>Phyllobacteriaceae</taxon>
        <taxon>Nitratireductor</taxon>
    </lineage>
</organism>
<evidence type="ECO:0000313" key="4">
    <source>
        <dbReference type="Proteomes" id="UP000636264"/>
    </source>
</evidence>
<feature type="transmembrane region" description="Helical" evidence="1">
    <location>
        <begin position="462"/>
        <end position="484"/>
    </location>
</feature>
<keyword evidence="1" id="KW-0472">Membrane</keyword>
<dbReference type="AlphaFoldDB" id="A0A916RY37"/>
<proteinExistence type="predicted"/>
<keyword evidence="1" id="KW-0812">Transmembrane</keyword>
<feature type="transmembrane region" description="Helical" evidence="1">
    <location>
        <begin position="355"/>
        <end position="379"/>
    </location>
</feature>
<feature type="transmembrane region" description="Helical" evidence="1">
    <location>
        <begin position="144"/>
        <end position="164"/>
    </location>
</feature>
<evidence type="ECO:0000313" key="3">
    <source>
        <dbReference type="EMBL" id="GGA75069.1"/>
    </source>
</evidence>
<feature type="transmembrane region" description="Helical" evidence="1">
    <location>
        <begin position="324"/>
        <end position="343"/>
    </location>
</feature>
<evidence type="ECO:0000259" key="2">
    <source>
        <dbReference type="Pfam" id="PF01970"/>
    </source>
</evidence>
<sequence length="499" mass="52599">MELLDHIALGLSVALTFENLAYAFVGCLLGTLIGVLPGLGPLATISMLLPLTYSLQPEAALIMLAGIYYGAQYGGSTTAIIVNLPGESSAVVTALDGYQLARQGKAGLALATAALSSFFAGTVAAIFIAFLAKPLAQVAFQFGPAEYFAMMVVGLILATVLSNARMIESIAMVVFGILLSCIGTDITSGDERFTFGATKLFDGLDFVVMAMAVFGFAEIIKNLSEEDQGKNLGTARITRLMPRWAEIKAMFGPAARGTAIGSILGVLPGGGAAIGSFASYAVEKKVAKDPELFGRGHLAGVAGPEAANNAASQTSFIPLLTLGMPSNAVMALMVGAMMIHDITPGPRVMETNPSLFWGLIASMWVGNLMLVILNLPLVGIWVRLLSVPYKLLYPAIMLLCCIGAFSLKNDVFEIYLCAIMCLAGYIVVALGLPAAPLLLGFILGPMLEENLRRALLISRGDFSVLFSSWISLGFYAVAIVSIIAMTAPSIRTKREVLEE</sequence>
<reference evidence="3" key="1">
    <citation type="journal article" date="2014" name="Int. J. Syst. Evol. Microbiol.">
        <title>Complete genome sequence of Corynebacterium casei LMG S-19264T (=DSM 44701T), isolated from a smear-ripened cheese.</title>
        <authorList>
            <consortium name="US DOE Joint Genome Institute (JGI-PGF)"/>
            <person name="Walter F."/>
            <person name="Albersmeier A."/>
            <person name="Kalinowski J."/>
            <person name="Ruckert C."/>
        </authorList>
    </citation>
    <scope>NUCLEOTIDE SEQUENCE</scope>
    <source>
        <strain evidence="3">CGMCC 1.15320</strain>
    </source>
</reference>
<keyword evidence="4" id="KW-1185">Reference proteome</keyword>
<feature type="domain" description="DUF112" evidence="2">
    <location>
        <begin position="20"/>
        <end position="439"/>
    </location>
</feature>